<feature type="compositionally biased region" description="Basic and acidic residues" evidence="1">
    <location>
        <begin position="224"/>
        <end position="234"/>
    </location>
</feature>
<dbReference type="AlphaFoldDB" id="M2YI35"/>
<reference evidence="3" key="1">
    <citation type="journal article" date="2012" name="PLoS Genet.">
        <title>The genomes of the fungal plant pathogens Cladosporium fulvum and Dothistroma septosporum reveal adaptation to different hosts and lifestyles but also signatures of common ancestry.</title>
        <authorList>
            <person name="de Wit P.J.G.M."/>
            <person name="van der Burgt A."/>
            <person name="Oekmen B."/>
            <person name="Stergiopoulos I."/>
            <person name="Abd-Elsalam K.A."/>
            <person name="Aerts A.L."/>
            <person name="Bahkali A.H."/>
            <person name="Beenen H.G."/>
            <person name="Chettri P."/>
            <person name="Cox M.P."/>
            <person name="Datema E."/>
            <person name="de Vries R.P."/>
            <person name="Dhillon B."/>
            <person name="Ganley A.R."/>
            <person name="Griffiths S.A."/>
            <person name="Guo Y."/>
            <person name="Hamelin R.C."/>
            <person name="Henrissat B."/>
            <person name="Kabir M.S."/>
            <person name="Jashni M.K."/>
            <person name="Kema G."/>
            <person name="Klaubauf S."/>
            <person name="Lapidus A."/>
            <person name="Levasseur A."/>
            <person name="Lindquist E."/>
            <person name="Mehrabi R."/>
            <person name="Ohm R.A."/>
            <person name="Owen T.J."/>
            <person name="Salamov A."/>
            <person name="Schwelm A."/>
            <person name="Schijlen E."/>
            <person name="Sun H."/>
            <person name="van den Burg H.A."/>
            <person name="van Ham R.C.H.J."/>
            <person name="Zhang S."/>
            <person name="Goodwin S.B."/>
            <person name="Grigoriev I.V."/>
            <person name="Collemare J."/>
            <person name="Bradshaw R.E."/>
        </authorList>
    </citation>
    <scope>NUCLEOTIDE SEQUENCE [LARGE SCALE GENOMIC DNA]</scope>
    <source>
        <strain evidence="3">NZE10 / CBS 128990</strain>
    </source>
</reference>
<sequence>MGERARRKTLAATGMKESTEVEVKLERYQTDGNRLEMASSPPLPNPASSQDQQSRSSSVEPEDVEIGYKVSTRRRCKGVGSSTPVTTPSQSADVSKRLGGPLTPVHGQLKSDVDKQTACYIGVIRDLDLSDETVVGAIAGLVNGSLKDVVVSSNVAMRSKVPDILEQLRQHGGSALKCEVVKTRLQRAEAKVLARRLAGLFSDHAMLERVSDALRAVAETARATTERARPDSEVSARSTSARESSVVAAPAAPDSSQYLSVPGCAKTAAPDSSNADRRVPSAPRDSRMW</sequence>
<evidence type="ECO:0000313" key="3">
    <source>
        <dbReference type="Proteomes" id="UP000016933"/>
    </source>
</evidence>
<feature type="region of interest" description="Disordered" evidence="1">
    <location>
        <begin position="1"/>
        <end position="96"/>
    </location>
</feature>
<dbReference type="Proteomes" id="UP000016933">
    <property type="component" value="Unassembled WGS sequence"/>
</dbReference>
<feature type="compositionally biased region" description="Polar residues" evidence="1">
    <location>
        <begin position="80"/>
        <end position="93"/>
    </location>
</feature>
<dbReference type="EMBL" id="KB446548">
    <property type="protein sequence ID" value="EME38165.1"/>
    <property type="molecule type" value="Genomic_DNA"/>
</dbReference>
<evidence type="ECO:0000256" key="1">
    <source>
        <dbReference type="SAM" id="MobiDB-lite"/>
    </source>
</evidence>
<accession>M2YI35</accession>
<organism evidence="2 3">
    <name type="scientific">Dothistroma septosporum (strain NZE10 / CBS 128990)</name>
    <name type="common">Red band needle blight fungus</name>
    <name type="synonym">Mycosphaerella pini</name>
    <dbReference type="NCBI Taxonomy" id="675120"/>
    <lineage>
        <taxon>Eukaryota</taxon>
        <taxon>Fungi</taxon>
        <taxon>Dikarya</taxon>
        <taxon>Ascomycota</taxon>
        <taxon>Pezizomycotina</taxon>
        <taxon>Dothideomycetes</taxon>
        <taxon>Dothideomycetidae</taxon>
        <taxon>Mycosphaerellales</taxon>
        <taxon>Mycosphaerellaceae</taxon>
        <taxon>Dothistroma</taxon>
    </lineage>
</organism>
<evidence type="ECO:0000313" key="2">
    <source>
        <dbReference type="EMBL" id="EME38165.1"/>
    </source>
</evidence>
<protein>
    <submittedName>
        <fullName evidence="2">Uncharacterized protein</fullName>
    </submittedName>
</protein>
<keyword evidence="3" id="KW-1185">Reference proteome</keyword>
<dbReference type="HOGENOM" id="CLU_963196_0_0_1"/>
<name>M2YI35_DOTSN</name>
<feature type="compositionally biased region" description="Low complexity" evidence="1">
    <location>
        <begin position="241"/>
        <end position="256"/>
    </location>
</feature>
<feature type="compositionally biased region" description="Basic and acidic residues" evidence="1">
    <location>
        <begin position="274"/>
        <end position="289"/>
    </location>
</feature>
<reference evidence="2 3" key="2">
    <citation type="journal article" date="2012" name="PLoS Pathog.">
        <title>Diverse lifestyles and strategies of plant pathogenesis encoded in the genomes of eighteen Dothideomycetes fungi.</title>
        <authorList>
            <person name="Ohm R.A."/>
            <person name="Feau N."/>
            <person name="Henrissat B."/>
            <person name="Schoch C.L."/>
            <person name="Horwitz B.A."/>
            <person name="Barry K.W."/>
            <person name="Condon B.J."/>
            <person name="Copeland A.C."/>
            <person name="Dhillon B."/>
            <person name="Glaser F."/>
            <person name="Hesse C.N."/>
            <person name="Kosti I."/>
            <person name="LaButti K."/>
            <person name="Lindquist E.A."/>
            <person name="Lucas S."/>
            <person name="Salamov A.A."/>
            <person name="Bradshaw R.E."/>
            <person name="Ciuffetti L."/>
            <person name="Hamelin R.C."/>
            <person name="Kema G.H.J."/>
            <person name="Lawrence C."/>
            <person name="Scott J.A."/>
            <person name="Spatafora J.W."/>
            <person name="Turgeon B.G."/>
            <person name="de Wit P.J.G.M."/>
            <person name="Zhong S."/>
            <person name="Goodwin S.B."/>
            <person name="Grigoriev I.V."/>
        </authorList>
    </citation>
    <scope>NUCLEOTIDE SEQUENCE [LARGE SCALE GENOMIC DNA]</scope>
    <source>
        <strain evidence="3">NZE10 / CBS 128990</strain>
    </source>
</reference>
<dbReference type="OMA" id="DIVQRAC"/>
<feature type="compositionally biased region" description="Basic and acidic residues" evidence="1">
    <location>
        <begin position="17"/>
        <end position="29"/>
    </location>
</feature>
<proteinExistence type="predicted"/>
<feature type="region of interest" description="Disordered" evidence="1">
    <location>
        <begin position="221"/>
        <end position="289"/>
    </location>
</feature>
<feature type="compositionally biased region" description="Low complexity" evidence="1">
    <location>
        <begin position="46"/>
        <end position="58"/>
    </location>
</feature>
<dbReference type="OrthoDB" id="10518702at2759"/>
<gene>
    <name evidence="2" type="ORF">DOTSEDRAFT_75981</name>
</gene>